<feature type="compositionally biased region" description="Polar residues" evidence="1">
    <location>
        <begin position="15"/>
        <end position="25"/>
    </location>
</feature>
<feature type="compositionally biased region" description="Basic and acidic residues" evidence="1">
    <location>
        <begin position="106"/>
        <end position="116"/>
    </location>
</feature>
<dbReference type="EMBL" id="CAJVPS010016634">
    <property type="protein sequence ID" value="CAG8690711.1"/>
    <property type="molecule type" value="Genomic_DNA"/>
</dbReference>
<accession>A0A9N9HLS9</accession>
<dbReference type="Proteomes" id="UP000789508">
    <property type="component" value="Unassembled WGS sequence"/>
</dbReference>
<dbReference type="AlphaFoldDB" id="A0A9N9HLS9"/>
<gene>
    <name evidence="2" type="ORF">ALEPTO_LOCUS11196</name>
</gene>
<proteinExistence type="predicted"/>
<feature type="region of interest" description="Disordered" evidence="1">
    <location>
        <begin position="106"/>
        <end position="132"/>
    </location>
</feature>
<comment type="caution">
    <text evidence="2">The sequence shown here is derived from an EMBL/GenBank/DDBJ whole genome shotgun (WGS) entry which is preliminary data.</text>
</comment>
<evidence type="ECO:0000313" key="3">
    <source>
        <dbReference type="Proteomes" id="UP000789508"/>
    </source>
</evidence>
<evidence type="ECO:0000256" key="1">
    <source>
        <dbReference type="SAM" id="MobiDB-lite"/>
    </source>
</evidence>
<name>A0A9N9HLS9_9GLOM</name>
<feature type="non-terminal residue" evidence="2">
    <location>
        <position position="271"/>
    </location>
</feature>
<protein>
    <submittedName>
        <fullName evidence="2">9754_t:CDS:1</fullName>
    </submittedName>
</protein>
<evidence type="ECO:0000313" key="2">
    <source>
        <dbReference type="EMBL" id="CAG8690711.1"/>
    </source>
</evidence>
<sequence length="271" mass="30083">STATGQNRKIKKARTSNTKENNTNYDPKGHNKAVKLVETITDNKGKGKETSTLEESNVQNTTIVDACQDLPKQMEHVGTHDQINKHASVEARNLQKAFKLARIQEKKHLSQRKEEGPSDLSPNNPYIKKEKPLALSPNNPYIKEEIHEMIVETGITESSIMDTESDADTKMEPVIFEAEITITSSSADQISEVSQTENMVITSQESMIIDPLSTLYDQTKVLENTTQTEESDGFTVVTSKKKARNRNKINAADGNKIQSGSGLASKAYKPY</sequence>
<keyword evidence="3" id="KW-1185">Reference proteome</keyword>
<feature type="region of interest" description="Disordered" evidence="1">
    <location>
        <begin position="1"/>
        <end position="32"/>
    </location>
</feature>
<organism evidence="2 3">
    <name type="scientific">Ambispora leptoticha</name>
    <dbReference type="NCBI Taxonomy" id="144679"/>
    <lineage>
        <taxon>Eukaryota</taxon>
        <taxon>Fungi</taxon>
        <taxon>Fungi incertae sedis</taxon>
        <taxon>Mucoromycota</taxon>
        <taxon>Glomeromycotina</taxon>
        <taxon>Glomeromycetes</taxon>
        <taxon>Archaeosporales</taxon>
        <taxon>Ambisporaceae</taxon>
        <taxon>Ambispora</taxon>
    </lineage>
</organism>
<feature type="region of interest" description="Disordered" evidence="1">
    <location>
        <begin position="252"/>
        <end position="271"/>
    </location>
</feature>
<reference evidence="2" key="1">
    <citation type="submission" date="2021-06" db="EMBL/GenBank/DDBJ databases">
        <authorList>
            <person name="Kallberg Y."/>
            <person name="Tangrot J."/>
            <person name="Rosling A."/>
        </authorList>
    </citation>
    <scope>NUCLEOTIDE SEQUENCE</scope>
    <source>
        <strain evidence="2">FL130A</strain>
    </source>
</reference>